<evidence type="ECO:0000256" key="5">
    <source>
        <dbReference type="PROSITE-ProRule" id="PRU00560"/>
    </source>
</evidence>
<gene>
    <name evidence="9" type="ORF">SAMN04487772_10596</name>
</gene>
<keyword evidence="3 5" id="KW-0347">Helicase</keyword>
<dbReference type="GO" id="GO:0005524">
    <property type="term" value="F:ATP binding"/>
    <property type="evidence" value="ECO:0007669"/>
    <property type="project" value="UniProtKB-UniRule"/>
</dbReference>
<evidence type="ECO:0000256" key="4">
    <source>
        <dbReference type="ARBA" id="ARBA00022840"/>
    </source>
</evidence>
<reference evidence="9 10" key="1">
    <citation type="submission" date="2016-10" db="EMBL/GenBank/DDBJ databases">
        <authorList>
            <person name="de Groot N.N."/>
        </authorList>
    </citation>
    <scope>NUCLEOTIDE SEQUENCE [LARGE SCALE GENOMIC DNA]</scope>
    <source>
        <strain evidence="9 10">DSM 1801</strain>
    </source>
</reference>
<evidence type="ECO:0000313" key="9">
    <source>
        <dbReference type="EMBL" id="SES92252.1"/>
    </source>
</evidence>
<dbReference type="SUPFAM" id="SSF52540">
    <property type="entry name" value="P-loop containing nucleoside triphosphate hydrolases"/>
    <property type="match status" value="1"/>
</dbReference>
<dbReference type="GO" id="GO:0043138">
    <property type="term" value="F:3'-5' DNA helicase activity"/>
    <property type="evidence" value="ECO:0007669"/>
    <property type="project" value="TreeGrafter"/>
</dbReference>
<dbReference type="GO" id="GO:0030246">
    <property type="term" value="F:carbohydrate binding"/>
    <property type="evidence" value="ECO:0007669"/>
    <property type="project" value="InterPro"/>
</dbReference>
<dbReference type="SUPFAM" id="SSF74650">
    <property type="entry name" value="Galactose mutarotase-like"/>
    <property type="match status" value="1"/>
</dbReference>
<dbReference type="InterPro" id="IPR011013">
    <property type="entry name" value="Gal_mutarotase_sf_dom"/>
</dbReference>
<dbReference type="PROSITE" id="PS51198">
    <property type="entry name" value="UVRD_HELICASE_ATP_BIND"/>
    <property type="match status" value="1"/>
</dbReference>
<dbReference type="AlphaFoldDB" id="A0A1I0ADI1"/>
<feature type="coiled-coil region" evidence="6">
    <location>
        <begin position="16"/>
        <end position="57"/>
    </location>
</feature>
<sequence>MEQNSELPGITREAEEEMLEKVIHTAQSNLEQAKQEVENLAGELHELLETYSEKDKEAMVFWNNTKASLSSAQEDLLRCQKARKKPYFGRIDFTDEKSQKQEALYIGRVGIKESAIKRSVIDWRAPVAAVYYENSLGPCSYSVRNIGTYDIELTRKRTYEIADDRLMDYYDSEVVANDDLLTRYLAKSKKAVLGEIIATIQKEQNIIIRKSPRNNIVVQGSAGSGKTTVAMHRISYILYNYENEFLPKDFYIVGSNRILLNYITSVLPDLDVYGIFQMTMEQLFTRLMYEDWDGKTFSIKSVRKGEENAVVKGTYRWFHDLEKFAADYEWEQIPHEDVITEHTKRVLLTKEEIETYIKENVQVSMQNKILQLNERIMARLENEICCKDISYTPEDKKEMRRFYKTYFGKKKWKGSIFEMYETFLKRQNEKGENVELPGNELDVYDLAALAYLYKRIKETELVREASHVVIDEAQDFGMMAYASLVYCLRDCTYTIMGDVSQNIHYGYGLNDWEELKNLVLKNKFDTFGLLKKSYRNTIEISRFATGILRHGTFAIYPVEPIIRHGNEVAITACKDKKQLLEHVLETIKNWQKEEHETIAVVCRDEEEAKAVQWQLQEKITLADSNLETAEFTSGVMVLPVEYTKGLEFDAVLLWNPSKEMYPANDEHVKLLYVAATRALHELAVLHTGDLTDLIGTQVSEEKKMNVLSEKQSEEISEKKKVPRTVIVQSISKVGKYVQKEGDILAGEERRTGPKRIAVQGQQKKEPVITPVRRKRSKDDKINDSPYQFGDVPDNSRLRPAGHGKIDTSVRFLNRNKDYAEIASSYGMLRITPVSDRVIRIRFRKGQMGEFKEVDDAKWITPQPKPKWACKETKDAIGIGTEKLLIQIEKKKGILKFFTREGKLLLAEREKDARQIEEVQVWNFFQWPAKEKLWARGLASEELMPMNMKARYISYGKRKLRMPFLVSDKGYGLAIAAERGVMCCGIPMYGTYISAEDTDQIDYYFMYGGSAGASLELYKMIRKN</sequence>
<dbReference type="InterPro" id="IPR027785">
    <property type="entry name" value="UvrD-like_helicase_C"/>
</dbReference>
<dbReference type="Gene3D" id="2.60.40.1760">
    <property type="entry name" value="glycosyl hydrolase (family 31)"/>
    <property type="match status" value="1"/>
</dbReference>
<dbReference type="Proteomes" id="UP000199800">
    <property type="component" value="Unassembled WGS sequence"/>
</dbReference>
<feature type="binding site" evidence="5">
    <location>
        <begin position="220"/>
        <end position="227"/>
    </location>
    <ligand>
        <name>ATP</name>
        <dbReference type="ChEBI" id="CHEBI:30616"/>
    </ligand>
</feature>
<dbReference type="GO" id="GO:0005829">
    <property type="term" value="C:cytosol"/>
    <property type="evidence" value="ECO:0007669"/>
    <property type="project" value="TreeGrafter"/>
</dbReference>
<evidence type="ECO:0000256" key="7">
    <source>
        <dbReference type="SAM" id="MobiDB-lite"/>
    </source>
</evidence>
<dbReference type="PANTHER" id="PTHR11070">
    <property type="entry name" value="UVRD / RECB / PCRA DNA HELICASE FAMILY MEMBER"/>
    <property type="match status" value="1"/>
</dbReference>
<dbReference type="GO" id="GO:0000725">
    <property type="term" value="P:recombinational repair"/>
    <property type="evidence" value="ECO:0007669"/>
    <property type="project" value="TreeGrafter"/>
</dbReference>
<name>A0A1I0ADI1_9FIRM</name>
<accession>A0A1I0ADI1</accession>
<feature type="domain" description="UvrD-like helicase ATP-binding" evidence="8">
    <location>
        <begin position="199"/>
        <end position="537"/>
    </location>
</feature>
<dbReference type="InterPro" id="IPR027417">
    <property type="entry name" value="P-loop_NTPase"/>
</dbReference>
<dbReference type="InterPro" id="IPR000212">
    <property type="entry name" value="DNA_helicase_UvrD/REP"/>
</dbReference>
<keyword evidence="10" id="KW-1185">Reference proteome</keyword>
<dbReference type="GO" id="GO:0005975">
    <property type="term" value="P:carbohydrate metabolic process"/>
    <property type="evidence" value="ECO:0007669"/>
    <property type="project" value="InterPro"/>
</dbReference>
<proteinExistence type="predicted"/>
<dbReference type="Pfam" id="PF13538">
    <property type="entry name" value="UvrD_C_2"/>
    <property type="match status" value="1"/>
</dbReference>
<feature type="region of interest" description="Disordered" evidence="7">
    <location>
        <begin position="771"/>
        <end position="802"/>
    </location>
</feature>
<evidence type="ECO:0000313" key="10">
    <source>
        <dbReference type="Proteomes" id="UP000199800"/>
    </source>
</evidence>
<keyword evidence="2 5" id="KW-0378">Hydrolase</keyword>
<dbReference type="GO" id="GO:0016787">
    <property type="term" value="F:hydrolase activity"/>
    <property type="evidence" value="ECO:0007669"/>
    <property type="project" value="UniProtKB-UniRule"/>
</dbReference>
<keyword evidence="4 5" id="KW-0067">ATP-binding</keyword>
<dbReference type="EMBL" id="FOHN01000005">
    <property type="protein sequence ID" value="SES92252.1"/>
    <property type="molecule type" value="Genomic_DNA"/>
</dbReference>
<organism evidence="9 10">
    <name type="scientific">[Clostridium] polysaccharolyticum</name>
    <dbReference type="NCBI Taxonomy" id="29364"/>
    <lineage>
        <taxon>Bacteria</taxon>
        <taxon>Bacillati</taxon>
        <taxon>Bacillota</taxon>
        <taxon>Clostridia</taxon>
        <taxon>Lachnospirales</taxon>
        <taxon>Lachnospiraceae</taxon>
    </lineage>
</organism>
<keyword evidence="1 5" id="KW-0547">Nucleotide-binding</keyword>
<protein>
    <submittedName>
        <fullName evidence="9">DNA helicase-2 / ATP-dependent DNA helicase PcrA</fullName>
    </submittedName>
</protein>
<evidence type="ECO:0000256" key="2">
    <source>
        <dbReference type="ARBA" id="ARBA00022801"/>
    </source>
</evidence>
<keyword evidence="6" id="KW-0175">Coiled coil</keyword>
<dbReference type="OrthoDB" id="9787585at2"/>
<evidence type="ECO:0000259" key="8">
    <source>
        <dbReference type="PROSITE" id="PS51198"/>
    </source>
</evidence>
<dbReference type="STRING" id="29364.SAMN04487772_10596"/>
<dbReference type="InterPro" id="IPR014016">
    <property type="entry name" value="UvrD-like_ATP-bd"/>
</dbReference>
<evidence type="ECO:0000256" key="1">
    <source>
        <dbReference type="ARBA" id="ARBA00022741"/>
    </source>
</evidence>
<evidence type="ECO:0000256" key="3">
    <source>
        <dbReference type="ARBA" id="ARBA00022806"/>
    </source>
</evidence>
<evidence type="ECO:0000256" key="6">
    <source>
        <dbReference type="SAM" id="Coils"/>
    </source>
</evidence>
<dbReference type="Gene3D" id="3.40.50.300">
    <property type="entry name" value="P-loop containing nucleotide triphosphate hydrolases"/>
    <property type="match status" value="3"/>
</dbReference>
<dbReference type="GO" id="GO:0003677">
    <property type="term" value="F:DNA binding"/>
    <property type="evidence" value="ECO:0007669"/>
    <property type="project" value="InterPro"/>
</dbReference>
<dbReference type="PANTHER" id="PTHR11070:SF17">
    <property type="entry name" value="DNA HELICASE IV"/>
    <property type="match status" value="1"/>
</dbReference>